<dbReference type="Gene3D" id="1.20.120.20">
    <property type="entry name" value="Apolipoprotein"/>
    <property type="match status" value="1"/>
</dbReference>
<dbReference type="SUPFAM" id="SSF56496">
    <property type="entry name" value="Fibrinogen C-terminal domain-like"/>
    <property type="match status" value="1"/>
</dbReference>
<dbReference type="InterPro" id="IPR036056">
    <property type="entry name" value="Fibrinogen-like_C"/>
</dbReference>
<dbReference type="EMBL" id="RQTK01000777">
    <property type="protein sequence ID" value="RUS75018.1"/>
    <property type="molecule type" value="Genomic_DNA"/>
</dbReference>
<dbReference type="PROSITE" id="PS00514">
    <property type="entry name" value="FIBRINOGEN_C_1"/>
    <property type="match status" value="1"/>
</dbReference>
<dbReference type="Gene3D" id="3.90.215.10">
    <property type="entry name" value="Gamma Fibrinogen, chain A, domain 1"/>
    <property type="match status" value="1"/>
</dbReference>
<sequence length="435" mass="47923">MRGVFDSWEEKLTHLKDKLQEDMDSIKADLNTKTYRLEDKLENLEKALNTQTDRLEDKLESLQREAEARANRFEDKLESAKNRLEDKLTSGDFRKPDELVSCTGEVKQASLAGDVAAINDGLSLLGIEIRKQRLMLEEQDNLAQAVKNLTRIYGGLECESGKDMAREFYQNLTSLYTNLEETFYELSSNVSASAREMSVERASPYSLTAGLGFQSSMAQLLTPKTCFKGMAFSASLASSAYSVMQPGAVSGVPVPILCDRITDGGGWVVIQRRVSGDVNFYRGWADYKLGFGSLDGDFWLGNDNIHALTSQGDFELRVDLRFKGKSGFASYGSFSMGSEASRFALHVSHSSGTAGDSLTDHNGLPFSTYDRDNDNVASNCAVTYVGAWWYGSCHASNLNGQWGAGDNRGPRWGAFSGAEPVSYSEMKVRRVIGAV</sequence>
<evidence type="ECO:0000256" key="2">
    <source>
        <dbReference type="SAM" id="Coils"/>
    </source>
</evidence>
<dbReference type="PANTHER" id="PTHR19143">
    <property type="entry name" value="FIBRINOGEN/TENASCIN/ANGIOPOEITIN"/>
    <property type="match status" value="1"/>
</dbReference>
<dbReference type="Pfam" id="PF00147">
    <property type="entry name" value="Fibrinogen_C"/>
    <property type="match status" value="1"/>
</dbReference>
<dbReference type="InterPro" id="IPR020837">
    <property type="entry name" value="Fibrinogen_CS"/>
</dbReference>
<dbReference type="STRING" id="188477.A0A433T0E6"/>
<dbReference type="AlphaFoldDB" id="A0A433T0E6"/>
<gene>
    <name evidence="4" type="ORF">EGW08_017199</name>
</gene>
<protein>
    <recommendedName>
        <fullName evidence="3">Fibrinogen C-terminal domain-containing protein</fullName>
    </recommendedName>
</protein>
<dbReference type="PROSITE" id="PS51406">
    <property type="entry name" value="FIBRINOGEN_C_2"/>
    <property type="match status" value="1"/>
</dbReference>
<comment type="caution">
    <text evidence="4">The sequence shown here is derived from an EMBL/GenBank/DDBJ whole genome shotgun (WGS) entry which is preliminary data.</text>
</comment>
<keyword evidence="1" id="KW-1015">Disulfide bond</keyword>
<name>A0A433T0E6_ELYCH</name>
<accession>A0A433T0E6</accession>
<evidence type="ECO:0000313" key="4">
    <source>
        <dbReference type="EMBL" id="RUS75018.1"/>
    </source>
</evidence>
<reference evidence="4 5" key="1">
    <citation type="submission" date="2019-01" db="EMBL/GenBank/DDBJ databases">
        <title>A draft genome assembly of the solar-powered sea slug Elysia chlorotica.</title>
        <authorList>
            <person name="Cai H."/>
            <person name="Li Q."/>
            <person name="Fang X."/>
            <person name="Li J."/>
            <person name="Curtis N.E."/>
            <person name="Altenburger A."/>
            <person name="Shibata T."/>
            <person name="Feng M."/>
            <person name="Maeda T."/>
            <person name="Schwartz J.A."/>
            <person name="Shigenobu S."/>
            <person name="Lundholm N."/>
            <person name="Nishiyama T."/>
            <person name="Yang H."/>
            <person name="Hasebe M."/>
            <person name="Li S."/>
            <person name="Pierce S.K."/>
            <person name="Wang J."/>
        </authorList>
    </citation>
    <scope>NUCLEOTIDE SEQUENCE [LARGE SCALE GENOMIC DNA]</scope>
    <source>
        <strain evidence="4">EC2010</strain>
        <tissue evidence="4">Whole organism of an adult</tissue>
    </source>
</reference>
<keyword evidence="5" id="KW-1185">Reference proteome</keyword>
<dbReference type="Proteomes" id="UP000271974">
    <property type="component" value="Unassembled WGS sequence"/>
</dbReference>
<dbReference type="GO" id="GO:0005615">
    <property type="term" value="C:extracellular space"/>
    <property type="evidence" value="ECO:0007669"/>
    <property type="project" value="TreeGrafter"/>
</dbReference>
<organism evidence="4 5">
    <name type="scientific">Elysia chlorotica</name>
    <name type="common">Eastern emerald elysia</name>
    <name type="synonym">Sea slug</name>
    <dbReference type="NCBI Taxonomy" id="188477"/>
    <lineage>
        <taxon>Eukaryota</taxon>
        <taxon>Metazoa</taxon>
        <taxon>Spiralia</taxon>
        <taxon>Lophotrochozoa</taxon>
        <taxon>Mollusca</taxon>
        <taxon>Gastropoda</taxon>
        <taxon>Heterobranchia</taxon>
        <taxon>Euthyneura</taxon>
        <taxon>Panpulmonata</taxon>
        <taxon>Sacoglossa</taxon>
        <taxon>Placobranchoidea</taxon>
        <taxon>Plakobranchidae</taxon>
        <taxon>Elysia</taxon>
    </lineage>
</organism>
<keyword evidence="2" id="KW-0175">Coiled coil</keyword>
<dbReference type="PANTHER" id="PTHR19143:SF458">
    <property type="entry name" value="FIBRINOGEN C-TERMINAL DOMAIN-CONTAINING PROTEIN-RELATED"/>
    <property type="match status" value="1"/>
</dbReference>
<proteinExistence type="predicted"/>
<feature type="coiled-coil region" evidence="2">
    <location>
        <begin position="9"/>
        <end position="90"/>
    </location>
</feature>
<dbReference type="InterPro" id="IPR002181">
    <property type="entry name" value="Fibrinogen_a/b/g_C_dom"/>
</dbReference>
<evidence type="ECO:0000313" key="5">
    <source>
        <dbReference type="Proteomes" id="UP000271974"/>
    </source>
</evidence>
<feature type="domain" description="Fibrinogen C-terminal" evidence="3">
    <location>
        <begin position="217"/>
        <end position="432"/>
    </location>
</feature>
<dbReference type="InterPro" id="IPR014716">
    <property type="entry name" value="Fibrinogen_a/b/g_C_1"/>
</dbReference>
<dbReference type="CDD" id="cd00087">
    <property type="entry name" value="FReD"/>
    <property type="match status" value="1"/>
</dbReference>
<dbReference type="SMART" id="SM00186">
    <property type="entry name" value="FBG"/>
    <property type="match status" value="1"/>
</dbReference>
<evidence type="ECO:0000259" key="3">
    <source>
        <dbReference type="PROSITE" id="PS51406"/>
    </source>
</evidence>
<evidence type="ECO:0000256" key="1">
    <source>
        <dbReference type="ARBA" id="ARBA00023157"/>
    </source>
</evidence>
<dbReference type="InterPro" id="IPR050373">
    <property type="entry name" value="Fibrinogen_C-term_domain"/>
</dbReference>
<dbReference type="OrthoDB" id="6272435at2759"/>